<evidence type="ECO:0000313" key="3">
    <source>
        <dbReference type="Proteomes" id="UP001412239"/>
    </source>
</evidence>
<dbReference type="InterPro" id="IPR000683">
    <property type="entry name" value="Gfo/Idh/MocA-like_OxRdtase_N"/>
</dbReference>
<evidence type="ECO:0000313" key="2">
    <source>
        <dbReference type="EMBL" id="CUS14952.1"/>
    </source>
</evidence>
<reference evidence="2" key="1">
    <citation type="submission" date="2015-10" db="EMBL/GenBank/DDBJ databases">
        <authorList>
            <person name="Regsiter A."/>
            <person name="william w."/>
        </authorList>
    </citation>
    <scope>NUCLEOTIDE SEQUENCE</scope>
    <source>
        <strain evidence="2">Montdore</strain>
    </source>
</reference>
<dbReference type="GO" id="GO:0000166">
    <property type="term" value="F:nucleotide binding"/>
    <property type="evidence" value="ECO:0007669"/>
    <property type="project" value="InterPro"/>
</dbReference>
<dbReference type="EMBL" id="LN890954">
    <property type="protein sequence ID" value="CUS14952.1"/>
    <property type="molecule type" value="Genomic_DNA"/>
</dbReference>
<dbReference type="Gene3D" id="3.30.360.10">
    <property type="entry name" value="Dihydrodipicolinate Reductase, domain 2"/>
    <property type="match status" value="1"/>
</dbReference>
<dbReference type="PANTHER" id="PTHR42840">
    <property type="entry name" value="NAD(P)-BINDING ROSSMANN-FOLD SUPERFAMILY PROTEIN-RELATED"/>
    <property type="match status" value="1"/>
</dbReference>
<gene>
    <name evidence="2" type="ORF">GSTUAT00001022001</name>
</gene>
<dbReference type="PANTHER" id="PTHR42840:SF7">
    <property type="entry name" value="BINDING ROSSMANN FOLD OXIDOREDUCTASE, PUTATIVE (AFU_ORTHOLOGUE AFUA_4G10190)-RELATED"/>
    <property type="match status" value="1"/>
</dbReference>
<dbReference type="SUPFAM" id="SSF51735">
    <property type="entry name" value="NAD(P)-binding Rossmann-fold domains"/>
    <property type="match status" value="1"/>
</dbReference>
<proteinExistence type="predicted"/>
<dbReference type="GO" id="GO:0005737">
    <property type="term" value="C:cytoplasm"/>
    <property type="evidence" value="ECO:0007669"/>
    <property type="project" value="TreeGrafter"/>
</dbReference>
<dbReference type="InterPro" id="IPR036291">
    <property type="entry name" value="NAD(P)-bd_dom_sf"/>
</dbReference>
<organism evidence="2 3">
    <name type="scientific">Tuber aestivum</name>
    <name type="common">summer truffle</name>
    <dbReference type="NCBI Taxonomy" id="59557"/>
    <lineage>
        <taxon>Eukaryota</taxon>
        <taxon>Fungi</taxon>
        <taxon>Dikarya</taxon>
        <taxon>Ascomycota</taxon>
        <taxon>Pezizomycotina</taxon>
        <taxon>Pezizomycetes</taxon>
        <taxon>Pezizales</taxon>
        <taxon>Tuberaceae</taxon>
        <taxon>Tuber</taxon>
    </lineage>
</organism>
<dbReference type="Pfam" id="PF01408">
    <property type="entry name" value="GFO_IDH_MocA"/>
    <property type="match status" value="1"/>
</dbReference>
<feature type="domain" description="Gfo/Idh/MocA-like oxidoreductase N-terminal" evidence="1">
    <location>
        <begin position="24"/>
        <end position="148"/>
    </location>
</feature>
<keyword evidence="3" id="KW-1185">Reference proteome</keyword>
<sequence>MYIYQYPLSIQFPPALPSKMPSPINIGIIGCGEVAQVVHIPTLTFLPGLYKITYLCDISPATVSHAASKTPSQEPIHTTQDAEELCSSQSVDAVFILGPDEFHAEHALLALKHDKHVFVEKPVTLTKRDALAIAEGEKHSKGRVMVGYMRRYAAVVDDAIAEIGGRENIIYARVRDIIGPNSTFVGQSGTFPRRFSDYKPEDISEWAGRAMDMASEELSGCGAQVTEQSIELYRGLTGRKTVLTEGRLGSHDLSLMREILGMPVRENPTLGASLRMPVWNVLFNYGHFTVLYESGFHKIPIFDAHIEVYSENKSVLIKYDTPYVKGLPVTMTVRENVDGKFVERFVRNSYEDPYTLELKSFYSAVREGGKIKTDVSDALEDFELFGMIMKNWKE</sequence>
<dbReference type="Proteomes" id="UP001412239">
    <property type="component" value="Unassembled WGS sequence"/>
</dbReference>
<evidence type="ECO:0000259" key="1">
    <source>
        <dbReference type="Pfam" id="PF01408"/>
    </source>
</evidence>
<dbReference type="GO" id="GO:0016491">
    <property type="term" value="F:oxidoreductase activity"/>
    <property type="evidence" value="ECO:0007669"/>
    <property type="project" value="TreeGrafter"/>
</dbReference>
<dbReference type="Gene3D" id="3.40.50.720">
    <property type="entry name" value="NAD(P)-binding Rossmann-like Domain"/>
    <property type="match status" value="1"/>
</dbReference>
<name>A0A292Q547_9PEZI</name>
<protein>
    <recommendedName>
        <fullName evidence="1">Gfo/Idh/MocA-like oxidoreductase N-terminal domain-containing protein</fullName>
    </recommendedName>
</protein>
<dbReference type="AlphaFoldDB" id="A0A292Q547"/>
<accession>A0A292Q547</accession>
<dbReference type="GO" id="GO:0006740">
    <property type="term" value="P:NADPH regeneration"/>
    <property type="evidence" value="ECO:0007669"/>
    <property type="project" value="TreeGrafter"/>
</dbReference>